<dbReference type="Proteomes" id="UP001599542">
    <property type="component" value="Unassembled WGS sequence"/>
</dbReference>
<reference evidence="2 3" key="1">
    <citation type="submission" date="2024-09" db="EMBL/GenBank/DDBJ databases">
        <title>The Natural Products Discovery Center: Release of the First 8490 Sequenced Strains for Exploring Actinobacteria Biosynthetic Diversity.</title>
        <authorList>
            <person name="Kalkreuter E."/>
            <person name="Kautsar S.A."/>
            <person name="Yang D."/>
            <person name="Bader C.D."/>
            <person name="Teijaro C.N."/>
            <person name="Fluegel L."/>
            <person name="Davis C.M."/>
            <person name="Simpson J.R."/>
            <person name="Lauterbach L."/>
            <person name="Steele A.D."/>
            <person name="Gui C."/>
            <person name="Meng S."/>
            <person name="Li G."/>
            <person name="Viehrig K."/>
            <person name="Ye F."/>
            <person name="Su P."/>
            <person name="Kiefer A.F."/>
            <person name="Nichols A."/>
            <person name="Cepeda A.J."/>
            <person name="Yan W."/>
            <person name="Fan B."/>
            <person name="Jiang Y."/>
            <person name="Adhikari A."/>
            <person name="Zheng C.-J."/>
            <person name="Schuster L."/>
            <person name="Cowan T.M."/>
            <person name="Smanski M.J."/>
            <person name="Chevrette M.G."/>
            <person name="De Carvalho L.P.S."/>
            <person name="Shen B."/>
        </authorList>
    </citation>
    <scope>NUCLEOTIDE SEQUENCE [LARGE SCALE GENOMIC DNA]</scope>
    <source>
        <strain evidence="2 3">NPDC058753</strain>
    </source>
</reference>
<keyword evidence="3" id="KW-1185">Reference proteome</keyword>
<dbReference type="NCBIfam" id="TIGR01550">
    <property type="entry name" value="DOC_P1"/>
    <property type="match status" value="1"/>
</dbReference>
<dbReference type="PANTHER" id="PTHR39426">
    <property type="entry name" value="HOMOLOGY TO DEATH-ON-CURING PROTEIN OF PHAGE P1"/>
    <property type="match status" value="1"/>
</dbReference>
<accession>A0ABW6GNI9</accession>
<evidence type="ECO:0000313" key="2">
    <source>
        <dbReference type="EMBL" id="MFE1354317.1"/>
    </source>
</evidence>
<evidence type="ECO:0000259" key="1">
    <source>
        <dbReference type="PROSITE" id="PS51459"/>
    </source>
</evidence>
<dbReference type="EMBL" id="JBHYPX010000041">
    <property type="protein sequence ID" value="MFE1354317.1"/>
    <property type="molecule type" value="Genomic_DNA"/>
</dbReference>
<dbReference type="Gene3D" id="1.20.120.1870">
    <property type="entry name" value="Fic/DOC protein, Fido domain"/>
    <property type="match status" value="1"/>
</dbReference>
<sequence>MTVHLALDDVVAVMGDAHLVKDAGVLESALHRPRSAMFGVESYPDVWEKAAALADSLANNHPLHDRNKRTAYEAALLFLHFNGEPFSIPEDPDAPGDHMVAVATHRFAGIPEAAEALRALLGR</sequence>
<proteinExistence type="predicted"/>
<dbReference type="InterPro" id="IPR003812">
    <property type="entry name" value="Fido"/>
</dbReference>
<dbReference type="InterPro" id="IPR006440">
    <property type="entry name" value="Doc"/>
</dbReference>
<gene>
    <name evidence="2" type="ORF">ACFW6T_20240</name>
</gene>
<dbReference type="InterPro" id="IPR053737">
    <property type="entry name" value="Type_II_TA_Toxin"/>
</dbReference>
<dbReference type="Pfam" id="PF02661">
    <property type="entry name" value="Fic"/>
    <property type="match status" value="1"/>
</dbReference>
<dbReference type="RefSeq" id="WP_380327585.1">
    <property type="nucleotide sequence ID" value="NZ_JBHYPW010000040.1"/>
</dbReference>
<dbReference type="PANTHER" id="PTHR39426:SF1">
    <property type="entry name" value="HOMOLOGY TO DEATH-ON-CURING PROTEIN OF PHAGE P1"/>
    <property type="match status" value="1"/>
</dbReference>
<dbReference type="PROSITE" id="PS51459">
    <property type="entry name" value="FIDO"/>
    <property type="match status" value="1"/>
</dbReference>
<name>A0ABW6GNI9_9ACTN</name>
<organism evidence="2 3">
    <name type="scientific">Kitasatospora phosalacinea</name>
    <dbReference type="NCBI Taxonomy" id="2065"/>
    <lineage>
        <taxon>Bacteria</taxon>
        <taxon>Bacillati</taxon>
        <taxon>Actinomycetota</taxon>
        <taxon>Actinomycetes</taxon>
        <taxon>Kitasatosporales</taxon>
        <taxon>Streptomycetaceae</taxon>
        <taxon>Kitasatospora</taxon>
    </lineage>
</organism>
<evidence type="ECO:0000313" key="3">
    <source>
        <dbReference type="Proteomes" id="UP001599542"/>
    </source>
</evidence>
<feature type="domain" description="Fido" evidence="1">
    <location>
        <begin position="1"/>
        <end position="123"/>
    </location>
</feature>
<protein>
    <submittedName>
        <fullName evidence="2">Type II toxin-antitoxin system death-on-curing family toxin</fullName>
    </submittedName>
</protein>
<comment type="caution">
    <text evidence="2">The sequence shown here is derived from an EMBL/GenBank/DDBJ whole genome shotgun (WGS) entry which is preliminary data.</text>
</comment>